<keyword evidence="3" id="KW-1185">Reference proteome</keyword>
<dbReference type="Proteomes" id="UP000289411">
    <property type="component" value="Unassembled WGS sequence"/>
</dbReference>
<name>A0A4V1RIG4_9HYPH</name>
<dbReference type="OrthoDB" id="7735097at2"/>
<organism evidence="2 3">
    <name type="scientific">Lichenibacterium ramalinae</name>
    <dbReference type="NCBI Taxonomy" id="2316527"/>
    <lineage>
        <taxon>Bacteria</taxon>
        <taxon>Pseudomonadati</taxon>
        <taxon>Pseudomonadota</taxon>
        <taxon>Alphaproteobacteria</taxon>
        <taxon>Hyphomicrobiales</taxon>
        <taxon>Lichenihabitantaceae</taxon>
        <taxon>Lichenibacterium</taxon>
    </lineage>
</organism>
<reference evidence="2 3" key="1">
    <citation type="submission" date="2018-09" db="EMBL/GenBank/DDBJ databases">
        <authorList>
            <person name="Grouzdev D.S."/>
            <person name="Krutkina M.S."/>
        </authorList>
    </citation>
    <scope>NUCLEOTIDE SEQUENCE [LARGE SCALE GENOMIC DNA]</scope>
    <source>
        <strain evidence="2 3">RmlP001</strain>
    </source>
</reference>
<sequence length="318" mass="32976">MSTRSASTRAALAALCAGLAASLAPGPSRAADAELPDWLAAHVGTGEGQIAAPVLRRARALYARKLAEGAVSNACWFAMDATRPNDPDGGRFYVVCEADQTFTAIPAGHGSGLDLPGAADFRNGRRCARNFGNAADSNLTTGGAYVTGAARTSFKGYYRASTAGDAPFLRTFVPFVGEGETANASAREIGGHAAVTLKGVCLRRDPASPYANPQGYVPFGHLVDYAGGRSNGCTSWSASDADKIGALVEGRPTTLYIYPEAADIRAATHGGAYWNASCAGEIGTPRFWSRGALEPIIARYKAAHPAPPPRPVPLCTGE</sequence>
<evidence type="ECO:0008006" key="4">
    <source>
        <dbReference type="Google" id="ProtNLM"/>
    </source>
</evidence>
<feature type="chain" id="PRO_5020801451" description="YkuD domain-containing protein" evidence="1">
    <location>
        <begin position="31"/>
        <end position="318"/>
    </location>
</feature>
<comment type="caution">
    <text evidence="2">The sequence shown here is derived from an EMBL/GenBank/DDBJ whole genome shotgun (WGS) entry which is preliminary data.</text>
</comment>
<proteinExistence type="predicted"/>
<reference evidence="2 3" key="2">
    <citation type="submission" date="2019-02" db="EMBL/GenBank/DDBJ databases">
        <title>'Lichenibacterium ramalinii' gen. nov. sp. nov., 'Lichenibacterium minor' gen. nov. sp. nov.</title>
        <authorList>
            <person name="Pankratov T."/>
        </authorList>
    </citation>
    <scope>NUCLEOTIDE SEQUENCE [LARGE SCALE GENOMIC DNA]</scope>
    <source>
        <strain evidence="2 3">RmlP001</strain>
    </source>
</reference>
<dbReference type="AlphaFoldDB" id="A0A4V1RIG4"/>
<keyword evidence="1" id="KW-0732">Signal</keyword>
<dbReference type="RefSeq" id="WP_129220295.1">
    <property type="nucleotide sequence ID" value="NZ_QYBC01000013.1"/>
</dbReference>
<protein>
    <recommendedName>
        <fullName evidence="4">YkuD domain-containing protein</fullName>
    </recommendedName>
</protein>
<accession>A0A4V1RIG4</accession>
<evidence type="ECO:0000313" key="3">
    <source>
        <dbReference type="Proteomes" id="UP000289411"/>
    </source>
</evidence>
<evidence type="ECO:0000256" key="1">
    <source>
        <dbReference type="SAM" id="SignalP"/>
    </source>
</evidence>
<feature type="signal peptide" evidence="1">
    <location>
        <begin position="1"/>
        <end position="30"/>
    </location>
</feature>
<gene>
    <name evidence="2" type="ORF">D3272_16425</name>
</gene>
<evidence type="ECO:0000313" key="2">
    <source>
        <dbReference type="EMBL" id="RYB03726.1"/>
    </source>
</evidence>
<dbReference type="EMBL" id="QYBC01000013">
    <property type="protein sequence ID" value="RYB03726.1"/>
    <property type="molecule type" value="Genomic_DNA"/>
</dbReference>